<protein>
    <submittedName>
        <fullName evidence="1">Uncharacterized protein</fullName>
    </submittedName>
</protein>
<evidence type="ECO:0000313" key="1">
    <source>
        <dbReference type="EMBL" id="KAK1616251.1"/>
    </source>
</evidence>
<name>A0AAD8VSI6_LOLMU</name>
<dbReference type="AlphaFoldDB" id="A0AAD8VSI6"/>
<evidence type="ECO:0000313" key="2">
    <source>
        <dbReference type="Proteomes" id="UP001231189"/>
    </source>
</evidence>
<dbReference type="Proteomes" id="UP001231189">
    <property type="component" value="Unassembled WGS sequence"/>
</dbReference>
<reference evidence="1" key="1">
    <citation type="submission" date="2023-07" db="EMBL/GenBank/DDBJ databases">
        <title>A chromosome-level genome assembly of Lolium multiflorum.</title>
        <authorList>
            <person name="Chen Y."/>
            <person name="Copetti D."/>
            <person name="Kolliker R."/>
            <person name="Studer B."/>
        </authorList>
    </citation>
    <scope>NUCLEOTIDE SEQUENCE</scope>
    <source>
        <strain evidence="1">02402/16</strain>
        <tissue evidence="1">Leaf</tissue>
    </source>
</reference>
<keyword evidence="2" id="KW-1185">Reference proteome</keyword>
<organism evidence="1 2">
    <name type="scientific">Lolium multiflorum</name>
    <name type="common">Italian ryegrass</name>
    <name type="synonym">Lolium perenne subsp. multiflorum</name>
    <dbReference type="NCBI Taxonomy" id="4521"/>
    <lineage>
        <taxon>Eukaryota</taxon>
        <taxon>Viridiplantae</taxon>
        <taxon>Streptophyta</taxon>
        <taxon>Embryophyta</taxon>
        <taxon>Tracheophyta</taxon>
        <taxon>Spermatophyta</taxon>
        <taxon>Magnoliopsida</taxon>
        <taxon>Liliopsida</taxon>
        <taxon>Poales</taxon>
        <taxon>Poaceae</taxon>
        <taxon>BOP clade</taxon>
        <taxon>Pooideae</taxon>
        <taxon>Poodae</taxon>
        <taxon>Poeae</taxon>
        <taxon>Poeae Chloroplast Group 2 (Poeae type)</taxon>
        <taxon>Loliodinae</taxon>
        <taxon>Loliinae</taxon>
        <taxon>Lolium</taxon>
    </lineage>
</organism>
<gene>
    <name evidence="1" type="ORF">QYE76_021768</name>
</gene>
<dbReference type="EMBL" id="JAUUTY010000006">
    <property type="protein sequence ID" value="KAK1616251.1"/>
    <property type="molecule type" value="Genomic_DNA"/>
</dbReference>
<accession>A0AAD8VSI6</accession>
<sequence>MPSAGVRARLGAYATASLYPLKSSSGSTRHAAITEESWLHKTLKATYLGLASLERSIATQRSRLTSLKDGDANSAYFDQHSSYRR</sequence>
<comment type="caution">
    <text evidence="1">The sequence shown here is derived from an EMBL/GenBank/DDBJ whole genome shotgun (WGS) entry which is preliminary data.</text>
</comment>
<proteinExistence type="predicted"/>